<dbReference type="STRING" id="44576.SAMN05421881_10186"/>
<dbReference type="EMBL" id="FNOY01000018">
    <property type="protein sequence ID" value="SDY09800.1"/>
    <property type="molecule type" value="Genomic_DNA"/>
</dbReference>
<keyword evidence="1" id="KW-1133">Transmembrane helix</keyword>
<name>A0A1H3H389_9PROT</name>
<evidence type="ECO:0000256" key="1">
    <source>
        <dbReference type="SAM" id="Phobius"/>
    </source>
</evidence>
<protein>
    <submittedName>
        <fullName evidence="2">Uncharacterized protein</fullName>
    </submittedName>
</protein>
<evidence type="ECO:0000313" key="3">
    <source>
        <dbReference type="Proteomes" id="UP000198640"/>
    </source>
</evidence>
<keyword evidence="1" id="KW-0812">Transmembrane</keyword>
<keyword evidence="1" id="KW-0472">Membrane</keyword>
<proteinExistence type="predicted"/>
<reference evidence="2 3" key="1">
    <citation type="submission" date="2016-10" db="EMBL/GenBank/DDBJ databases">
        <authorList>
            <person name="de Groot N.N."/>
        </authorList>
    </citation>
    <scope>NUCLEOTIDE SEQUENCE [LARGE SCALE GENOMIC DNA]</scope>
    <source>
        <strain evidence="2 3">Nm1</strain>
    </source>
</reference>
<organism evidence="2 3">
    <name type="scientific">Nitrosomonas halophila</name>
    <dbReference type="NCBI Taxonomy" id="44576"/>
    <lineage>
        <taxon>Bacteria</taxon>
        <taxon>Pseudomonadati</taxon>
        <taxon>Pseudomonadota</taxon>
        <taxon>Betaproteobacteria</taxon>
        <taxon>Nitrosomonadales</taxon>
        <taxon>Nitrosomonadaceae</taxon>
        <taxon>Nitrosomonas</taxon>
    </lineage>
</organism>
<sequence length="144" mass="15841">MKSTNLKPKILSELLDLFDHDPSPGARLTVDSIKDRIKGASEGEIENMLKHLHHVGCIEYAKHSGVSCAAINDKGIGWLNTHEEYLKQQSIKNWLIKPAVVALVVSAITALTTITVSGNLNKQEERSALCLEHFQQNTGTLGEK</sequence>
<accession>A0A1H3H389</accession>
<keyword evidence="3" id="KW-1185">Reference proteome</keyword>
<dbReference type="AlphaFoldDB" id="A0A1H3H389"/>
<feature type="transmembrane region" description="Helical" evidence="1">
    <location>
        <begin position="94"/>
        <end position="116"/>
    </location>
</feature>
<gene>
    <name evidence="2" type="ORF">SAMN05421881_10186</name>
</gene>
<evidence type="ECO:0000313" key="2">
    <source>
        <dbReference type="EMBL" id="SDY09800.1"/>
    </source>
</evidence>
<dbReference type="RefSeq" id="WP_090413312.1">
    <property type="nucleotide sequence ID" value="NZ_FNOY01000018.1"/>
</dbReference>
<dbReference type="Proteomes" id="UP000198640">
    <property type="component" value="Unassembled WGS sequence"/>
</dbReference>